<feature type="region of interest" description="Disordered" evidence="1">
    <location>
        <begin position="1"/>
        <end position="33"/>
    </location>
</feature>
<name>A0AAD7B494_9AGAR</name>
<gene>
    <name evidence="2" type="ORF">FB45DRAFT_1122120</name>
</gene>
<protein>
    <submittedName>
        <fullName evidence="2">Uncharacterized protein</fullName>
    </submittedName>
</protein>
<proteinExistence type="predicted"/>
<feature type="region of interest" description="Disordered" evidence="1">
    <location>
        <begin position="173"/>
        <end position="207"/>
    </location>
</feature>
<reference evidence="2" key="1">
    <citation type="submission" date="2023-03" db="EMBL/GenBank/DDBJ databases">
        <title>Massive genome expansion in bonnet fungi (Mycena s.s.) driven by repeated elements and novel gene families across ecological guilds.</title>
        <authorList>
            <consortium name="Lawrence Berkeley National Laboratory"/>
            <person name="Harder C.B."/>
            <person name="Miyauchi S."/>
            <person name="Viragh M."/>
            <person name="Kuo A."/>
            <person name="Thoen E."/>
            <person name="Andreopoulos B."/>
            <person name="Lu D."/>
            <person name="Skrede I."/>
            <person name="Drula E."/>
            <person name="Henrissat B."/>
            <person name="Morin E."/>
            <person name="Kohler A."/>
            <person name="Barry K."/>
            <person name="LaButti K."/>
            <person name="Morin E."/>
            <person name="Salamov A."/>
            <person name="Lipzen A."/>
            <person name="Mereny Z."/>
            <person name="Hegedus B."/>
            <person name="Baldrian P."/>
            <person name="Stursova M."/>
            <person name="Weitz H."/>
            <person name="Taylor A."/>
            <person name="Grigoriev I.V."/>
            <person name="Nagy L.G."/>
            <person name="Martin F."/>
            <person name="Kauserud H."/>
        </authorList>
    </citation>
    <scope>NUCLEOTIDE SEQUENCE</scope>
    <source>
        <strain evidence="2">9284</strain>
    </source>
</reference>
<evidence type="ECO:0000313" key="2">
    <source>
        <dbReference type="EMBL" id="KAJ7610172.1"/>
    </source>
</evidence>
<sequence length="397" mass="43182">MAGARLSYITDHDRRLSTQTRSSGRLGSSKPGLEFLGLGASARTVRRTPIMRDVGWALPPPPKIRPRTAPNKDRLVDGEPGGSASLASGMQSVDVITTPTVPLIRAQQQNRIQNKVSGRWTDEPEFGILAILVSNTAIFLSCQTEATGITEQGWSKDDKGEGRHRFFNMGNKRVQHSRGQCRQTDLTDDPPAKSNRTGGERGKIRPDLSCRREARGADINANRSRDLFERLVQSTGITVGEMASGVEEKLQGRSDEFDFHYVSVDDPRTEGRRGLSASPSLCCHVGSSTSLGSGEKEPRGAHARWFDLGRTVAANAGLPRSGAKSGGEGAKERRLTHTSPIGQQPSLDLIHNIATGSLDHGTEEKLLGPLDSLVFQRHTDSQINAIDTSFTLVRFTR</sequence>
<dbReference type="Proteomes" id="UP001221142">
    <property type="component" value="Unassembled WGS sequence"/>
</dbReference>
<accession>A0AAD7B494</accession>
<feature type="region of interest" description="Disordered" evidence="1">
    <location>
        <begin position="316"/>
        <end position="344"/>
    </location>
</feature>
<feature type="compositionally biased region" description="Polar residues" evidence="1">
    <location>
        <begin position="17"/>
        <end position="26"/>
    </location>
</feature>
<comment type="caution">
    <text evidence="2">The sequence shown here is derived from an EMBL/GenBank/DDBJ whole genome shotgun (WGS) entry which is preliminary data.</text>
</comment>
<evidence type="ECO:0000256" key="1">
    <source>
        <dbReference type="SAM" id="MobiDB-lite"/>
    </source>
</evidence>
<dbReference type="EMBL" id="JARKIF010000036">
    <property type="protein sequence ID" value="KAJ7610172.1"/>
    <property type="molecule type" value="Genomic_DNA"/>
</dbReference>
<feature type="compositionally biased region" description="Basic and acidic residues" evidence="1">
    <location>
        <begin position="198"/>
        <end position="207"/>
    </location>
</feature>
<keyword evidence="3" id="KW-1185">Reference proteome</keyword>
<evidence type="ECO:0000313" key="3">
    <source>
        <dbReference type="Proteomes" id="UP001221142"/>
    </source>
</evidence>
<organism evidence="2 3">
    <name type="scientific">Roridomyces roridus</name>
    <dbReference type="NCBI Taxonomy" id="1738132"/>
    <lineage>
        <taxon>Eukaryota</taxon>
        <taxon>Fungi</taxon>
        <taxon>Dikarya</taxon>
        <taxon>Basidiomycota</taxon>
        <taxon>Agaricomycotina</taxon>
        <taxon>Agaricomycetes</taxon>
        <taxon>Agaricomycetidae</taxon>
        <taxon>Agaricales</taxon>
        <taxon>Marasmiineae</taxon>
        <taxon>Mycenaceae</taxon>
        <taxon>Roridomyces</taxon>
    </lineage>
</organism>
<dbReference type="AlphaFoldDB" id="A0AAD7B494"/>
<feature type="region of interest" description="Disordered" evidence="1">
    <location>
        <begin position="53"/>
        <end position="88"/>
    </location>
</feature>